<keyword evidence="7 11" id="KW-0378">Hydrolase</keyword>
<dbReference type="PROSITE" id="PS00136">
    <property type="entry name" value="SUBTILASE_ASP"/>
    <property type="match status" value="1"/>
</dbReference>
<dbReference type="PROSITE" id="PS51892">
    <property type="entry name" value="SUBTILASE"/>
    <property type="match status" value="1"/>
</dbReference>
<evidence type="ECO:0000256" key="1">
    <source>
        <dbReference type="ARBA" id="ARBA00011073"/>
    </source>
</evidence>
<evidence type="ECO:0000313" key="17">
    <source>
        <dbReference type="EMBL" id="QAA34825.1"/>
    </source>
</evidence>
<dbReference type="CDD" id="cd02133">
    <property type="entry name" value="PA_C5a_like"/>
    <property type="match status" value="1"/>
</dbReference>
<organism evidence="17 18">
    <name type="scientific">Clostridium manihotivorum</name>
    <dbReference type="NCBI Taxonomy" id="2320868"/>
    <lineage>
        <taxon>Bacteria</taxon>
        <taxon>Bacillati</taxon>
        <taxon>Bacillota</taxon>
        <taxon>Clostridia</taxon>
        <taxon>Eubacteriales</taxon>
        <taxon>Clostridiaceae</taxon>
        <taxon>Clostridium</taxon>
    </lineage>
</organism>
<keyword evidence="3" id="KW-0964">Secreted</keyword>
<feature type="transmembrane region" description="Helical" evidence="14">
    <location>
        <begin position="1694"/>
        <end position="1712"/>
    </location>
</feature>
<dbReference type="InterPro" id="IPR003137">
    <property type="entry name" value="PA_domain"/>
</dbReference>
<evidence type="ECO:0000256" key="6">
    <source>
        <dbReference type="ARBA" id="ARBA00022737"/>
    </source>
</evidence>
<dbReference type="NCBIfam" id="TIGR01167">
    <property type="entry name" value="LPXTG_anchor"/>
    <property type="match status" value="1"/>
</dbReference>
<dbReference type="InterPro" id="IPR013783">
    <property type="entry name" value="Ig-like_fold"/>
</dbReference>
<sequence length="1718" mass="182221">MKNRVVLSKTISALVALALVVPNGFTRQVKALDKKITGANDIKAIATEKYKNSLAKKADKLKGKQPNDSVRVVVELDGKPALDKAREKGLKSAVKSDIQSVKDSQKTVQDNVKEITGNKIRNTFGTVVNGFSIDAKVKDIDNIKKLKGVKDVKVVNVYYPDMNTAKELTEATKVWKDLGLKGEGMVVSIIDTGIDYTHKDMKLTDTSKEKLTEANIKKGGPGKFYTDKVPYGYNFADKNDEVRDTTSSMHGMHVAGIVGANGSDADIAANNGIKGVAPEAQLLAMKVFSNNPQIQGAYSDDIVAAIEESVNQGADIINMSLGSTASFQEDDDPEQVAIKKAVDAGTVVVVSAGNSQYSTAPYKQSNMTDTGLVGSPGLAKDALQVASYENTSVTLSAITLEDGKETKAGYTTSDVLPSKVLDPTKDFEIVDCGLGQASDFTGKDVKGKVALIKRGSINFVDKKKNAQGQGAVAAIIYNSEAGGDAYINMATDPSITIPGVFVTNTDGKKLADLAKNGGKVKFGTERVITPNVNAGDFSDFTSWGPTPNLDFKPQISAPGGNIFSTVNNNQYEVMSGTSMASPHVAGSEALIVEALKKANPNLKGRDLVDLAKNTTVNTATIEMDKYHTDTPYSPRRQGAGMIQTEKAINNKVTVTNDGNSYVALKQIGNEASFDLTLKNYGDKDATYDLENYGGVLTEQDQEFISTMSYDVKVDGAKVTFDKSSVTVPANGTATVKATLTVPKTVSENRFVEGFVKFNASNVPALVIPFMGYYGDWGKEQIIDKMNYDGDPIFAVSSSAVTSLGDKYMPLGVTGKDSRGDDIVDKDYIAISPNDDSLFDNFVPDLYFLRNAKNVDVELSDETGKVLGLVANDKDIRRKVYNDTDGSGKVASVYNSLAWDGKLYDPTVGVKRAVADGKYYLNIKATVDFAGAKPQDYKIPVKVDTTAPEIKLVSAVPNAAATNGVASYHITLEAKDNLAMSKEDPVVLLNGQLDQDIKNLQVNGGTYSFDANLKADSINDLSVALPDSVYNIGSNDFKINAGSSAPVLFYDDKFTKGFDSPVDTYTVEGKVNTQLKTFKIANQDVKVKDDGTFAVELKLNQGVNVIPIYAEDLSGNKLINYSTKINCDSIAPVINLASPAVNGDGLIVTNQDSITLNGTVEDNGWGYKFEINGEVALNVNVDGATGPEANKKDFSKTIAVKDGDVISLKATDTFGNITENKISVRVDKVAPALTISGVTDGGLYNKSVTPVVTADKKATLTLTLDDKAYSGAAVDAEGKHVLKAKAVDEAGNVTEASVTFEIDKTAPTLSLTGVEDGKLYNADITPAVQTEAGATVKASLDGNAYDFKAVTAEGKHVLEVTSTDKAGNQSTVKVSFEIDKTAPVFNVKNIENGATYLDNVTPSITVDDKTSAVSLLLDGKAYDGAAAIASEGDHVITGTATDKAGNKSAIEIKFTVKQSVKTDKNSDGSVNVSVRKPLDKDGSNVVTSDATNSASFAFENADAMKGGKGSFTLNVGANSINLPFAAFDPNLISNGSSVVINAKVDENSPLTKGLKAVNKVFTFEALIDGNGKQTPVHSFSNEALATITLTFSDDELKGLDRSKLAVFYYNETTKAYEEMATKVDGNKVTFNTPHFSSYIVAEKQVASNTTGTSTTTTTNSGSASGSSANTTASTGSTATTSTPAAMPKTGSVIDSNILVILGLMALAGGAVIIRRKRFN</sequence>
<dbReference type="OrthoDB" id="9762689at2"/>
<dbReference type="GO" id="GO:0004252">
    <property type="term" value="F:serine-type endopeptidase activity"/>
    <property type="evidence" value="ECO:0007669"/>
    <property type="project" value="UniProtKB-UniRule"/>
</dbReference>
<feature type="compositionally biased region" description="Low complexity" evidence="13">
    <location>
        <begin position="1647"/>
        <end position="1681"/>
    </location>
</feature>
<keyword evidence="9" id="KW-0572">Peptidoglycan-anchor</keyword>
<dbReference type="Gene3D" id="2.60.40.1710">
    <property type="entry name" value="Subtilisin-like superfamily"/>
    <property type="match status" value="1"/>
</dbReference>
<dbReference type="PROSITE" id="PS00137">
    <property type="entry name" value="SUBTILASE_HIS"/>
    <property type="match status" value="1"/>
</dbReference>
<dbReference type="InterPro" id="IPR010435">
    <property type="entry name" value="C5a/SBT2-like_Fn3"/>
</dbReference>
<evidence type="ECO:0000256" key="10">
    <source>
        <dbReference type="PIRSR" id="PIRSR615500-1"/>
    </source>
</evidence>
<feature type="active site" description="Charge relay system" evidence="10 11">
    <location>
        <position position="250"/>
    </location>
</feature>
<dbReference type="PANTHER" id="PTHR43806">
    <property type="entry name" value="PEPTIDASE S8"/>
    <property type="match status" value="1"/>
</dbReference>
<dbReference type="InterPro" id="IPR019931">
    <property type="entry name" value="LPXTG_anchor"/>
</dbReference>
<evidence type="ECO:0000256" key="2">
    <source>
        <dbReference type="ARBA" id="ARBA00022512"/>
    </source>
</evidence>
<keyword evidence="8 11" id="KW-0720">Serine protease</keyword>
<keyword evidence="6" id="KW-0677">Repeat</keyword>
<feature type="active site" description="Charge relay system" evidence="10 11">
    <location>
        <position position="578"/>
    </location>
</feature>
<dbReference type="SUPFAM" id="SSF52743">
    <property type="entry name" value="Subtilisin-like"/>
    <property type="match status" value="1"/>
</dbReference>
<dbReference type="SUPFAM" id="SSF52025">
    <property type="entry name" value="PA domain"/>
    <property type="match status" value="1"/>
</dbReference>
<gene>
    <name evidence="17" type="ORF">C1I91_26085</name>
</gene>
<dbReference type="InterPro" id="IPR023827">
    <property type="entry name" value="Peptidase_S8_Asp-AS"/>
</dbReference>
<feature type="chain" id="PRO_5039200849" evidence="15">
    <location>
        <begin position="19"/>
        <end position="1718"/>
    </location>
</feature>
<comment type="similarity">
    <text evidence="1 11 12">Belongs to the peptidase S8 family.</text>
</comment>
<keyword evidence="4 11" id="KW-0645">Protease</keyword>
<evidence type="ECO:0000256" key="8">
    <source>
        <dbReference type="ARBA" id="ARBA00022825"/>
    </source>
</evidence>
<evidence type="ECO:0000256" key="13">
    <source>
        <dbReference type="SAM" id="MobiDB-lite"/>
    </source>
</evidence>
<keyword evidence="14" id="KW-0472">Membrane</keyword>
<keyword evidence="18" id="KW-1185">Reference proteome</keyword>
<dbReference type="PANTHER" id="PTHR43806:SF11">
    <property type="entry name" value="CEREVISIN-RELATED"/>
    <property type="match status" value="1"/>
</dbReference>
<dbReference type="PROSITE" id="PS00138">
    <property type="entry name" value="SUBTILASE_SER"/>
    <property type="match status" value="1"/>
</dbReference>
<evidence type="ECO:0000256" key="11">
    <source>
        <dbReference type="PROSITE-ProRule" id="PRU01240"/>
    </source>
</evidence>
<dbReference type="InterPro" id="IPR023828">
    <property type="entry name" value="Peptidase_S8_Ser-AS"/>
</dbReference>
<feature type="signal peptide" evidence="15">
    <location>
        <begin position="1"/>
        <end position="18"/>
    </location>
</feature>
<evidence type="ECO:0000259" key="16">
    <source>
        <dbReference type="PROSITE" id="PS50847"/>
    </source>
</evidence>
<dbReference type="Pfam" id="PF00746">
    <property type="entry name" value="Gram_pos_anchor"/>
    <property type="match status" value="1"/>
</dbReference>
<keyword evidence="5 15" id="KW-0732">Signal</keyword>
<dbReference type="InterPro" id="IPR000209">
    <property type="entry name" value="Peptidase_S8/S53_dom"/>
</dbReference>
<dbReference type="InterPro" id="IPR046450">
    <property type="entry name" value="PA_dom_sf"/>
</dbReference>
<evidence type="ECO:0000256" key="9">
    <source>
        <dbReference type="ARBA" id="ARBA00023088"/>
    </source>
</evidence>
<dbReference type="Pfam" id="PF02225">
    <property type="entry name" value="PA"/>
    <property type="match status" value="1"/>
</dbReference>
<keyword evidence="14" id="KW-1133">Transmembrane helix</keyword>
<dbReference type="Pfam" id="PF09136">
    <property type="entry name" value="Glucodextran_B"/>
    <property type="match status" value="1"/>
</dbReference>
<protein>
    <submittedName>
        <fullName evidence="17">Peptidase S8</fullName>
    </submittedName>
</protein>
<evidence type="ECO:0000313" key="18">
    <source>
        <dbReference type="Proteomes" id="UP000286268"/>
    </source>
</evidence>
<dbReference type="InterPro" id="IPR034216">
    <property type="entry name" value="C5a_Peptidase"/>
</dbReference>
<evidence type="ECO:0000256" key="4">
    <source>
        <dbReference type="ARBA" id="ARBA00022670"/>
    </source>
</evidence>
<feature type="active site" description="Charge relay system" evidence="10 11">
    <location>
        <position position="191"/>
    </location>
</feature>
<dbReference type="InterPro" id="IPR050131">
    <property type="entry name" value="Peptidase_S8_subtilisin-like"/>
</dbReference>
<dbReference type="Pfam" id="PF19077">
    <property type="entry name" value="Big_13"/>
    <property type="match status" value="1"/>
</dbReference>
<evidence type="ECO:0000256" key="12">
    <source>
        <dbReference type="RuleBase" id="RU003355"/>
    </source>
</evidence>
<dbReference type="Pfam" id="PF00082">
    <property type="entry name" value="Peptidase_S8"/>
    <property type="match status" value="1"/>
</dbReference>
<dbReference type="PROSITE" id="PS50847">
    <property type="entry name" value="GRAM_POS_ANCHORING"/>
    <property type="match status" value="1"/>
</dbReference>
<dbReference type="EMBL" id="CP025746">
    <property type="protein sequence ID" value="QAA34825.1"/>
    <property type="molecule type" value="Genomic_DNA"/>
</dbReference>
<dbReference type="InterPro" id="IPR015500">
    <property type="entry name" value="Peptidase_S8_subtilisin-rel"/>
</dbReference>
<dbReference type="Proteomes" id="UP000286268">
    <property type="component" value="Chromosome"/>
</dbReference>
<proteinExistence type="inferred from homology"/>
<keyword evidence="2" id="KW-0134">Cell wall</keyword>
<dbReference type="Pfam" id="PF06280">
    <property type="entry name" value="fn3_5"/>
    <property type="match status" value="1"/>
</dbReference>
<dbReference type="PRINTS" id="PR00723">
    <property type="entry name" value="SUBTILISIN"/>
</dbReference>
<dbReference type="InterPro" id="IPR044016">
    <property type="entry name" value="Big_13"/>
</dbReference>
<evidence type="ECO:0000256" key="5">
    <source>
        <dbReference type="ARBA" id="ARBA00022729"/>
    </source>
</evidence>
<evidence type="ECO:0000256" key="14">
    <source>
        <dbReference type="SAM" id="Phobius"/>
    </source>
</evidence>
<dbReference type="InterPro" id="IPR036852">
    <property type="entry name" value="Peptidase_S8/S53_dom_sf"/>
</dbReference>
<dbReference type="Gene3D" id="2.60.40.10">
    <property type="entry name" value="Immunoglobulins"/>
    <property type="match status" value="4"/>
</dbReference>
<dbReference type="CDD" id="cd07475">
    <property type="entry name" value="Peptidases_S8_C5a_Peptidase"/>
    <property type="match status" value="1"/>
</dbReference>
<feature type="domain" description="Gram-positive cocci surface proteins LPxTG" evidence="16">
    <location>
        <begin position="1685"/>
        <end position="1718"/>
    </location>
</feature>
<evidence type="ECO:0000256" key="15">
    <source>
        <dbReference type="SAM" id="SignalP"/>
    </source>
</evidence>
<feature type="region of interest" description="Disordered" evidence="13">
    <location>
        <begin position="1647"/>
        <end position="1685"/>
    </location>
</feature>
<dbReference type="Gene3D" id="3.50.30.30">
    <property type="match status" value="1"/>
</dbReference>
<keyword evidence="14" id="KW-0812">Transmembrane</keyword>
<dbReference type="KEGG" id="cmah:C1I91_26085"/>
<name>A0A410E0I4_9CLOT</name>
<dbReference type="InterPro" id="IPR022398">
    <property type="entry name" value="Peptidase_S8_His-AS"/>
</dbReference>
<dbReference type="Gene3D" id="3.40.50.200">
    <property type="entry name" value="Peptidase S8/S53 domain"/>
    <property type="match status" value="1"/>
</dbReference>
<evidence type="ECO:0000256" key="7">
    <source>
        <dbReference type="ARBA" id="ARBA00022801"/>
    </source>
</evidence>
<evidence type="ECO:0000256" key="3">
    <source>
        <dbReference type="ARBA" id="ARBA00022525"/>
    </source>
</evidence>
<dbReference type="RefSeq" id="WP_128215536.1">
    <property type="nucleotide sequence ID" value="NZ_CP025746.1"/>
</dbReference>
<dbReference type="GO" id="GO:0016020">
    <property type="term" value="C:membrane"/>
    <property type="evidence" value="ECO:0007669"/>
    <property type="project" value="InterPro"/>
</dbReference>
<dbReference type="GO" id="GO:0006508">
    <property type="term" value="P:proteolysis"/>
    <property type="evidence" value="ECO:0007669"/>
    <property type="project" value="UniProtKB-KW"/>
</dbReference>
<reference evidence="17 18" key="1">
    <citation type="submission" date="2018-01" db="EMBL/GenBank/DDBJ databases">
        <title>Genome Sequencing and Assembly of Anaerobacter polyendosporus strain CT4.</title>
        <authorList>
            <person name="Tachaapaikoon C."/>
            <person name="Sutheeworapong S."/>
            <person name="Jenjaroenpun P."/>
            <person name="Wongsurawat T."/>
            <person name="Nookeaw I."/>
            <person name="Cheawchanlertfa P."/>
            <person name="Kosugi A."/>
            <person name="Cheevadhanarak S."/>
            <person name="Ratanakhanokchai K."/>
        </authorList>
    </citation>
    <scope>NUCLEOTIDE SEQUENCE [LARGE SCALE GENOMIC DNA]</scope>
    <source>
        <strain evidence="17 18">CT4</strain>
    </source>
</reference>
<accession>A0A410E0I4</accession>